<name>A0ACD0NNA4_9BASI</name>
<protein>
    <submittedName>
        <fullName evidence="1">Acid protease</fullName>
    </submittedName>
</protein>
<gene>
    <name evidence="1" type="ORF">IE53DRAFT_257632</name>
</gene>
<evidence type="ECO:0000313" key="1">
    <source>
        <dbReference type="EMBL" id="PWN47278.1"/>
    </source>
</evidence>
<dbReference type="EMBL" id="KZ820481">
    <property type="protein sequence ID" value="PWN47278.1"/>
    <property type="molecule type" value="Genomic_DNA"/>
</dbReference>
<keyword evidence="2" id="KW-1185">Reference proteome</keyword>
<proteinExistence type="predicted"/>
<dbReference type="Proteomes" id="UP000245626">
    <property type="component" value="Unassembled WGS sequence"/>
</dbReference>
<keyword evidence="1" id="KW-0378">Hydrolase</keyword>
<accession>A0ACD0NNA4</accession>
<evidence type="ECO:0000313" key="2">
    <source>
        <dbReference type="Proteomes" id="UP000245626"/>
    </source>
</evidence>
<keyword evidence="1" id="KW-0645">Protease</keyword>
<organism evidence="1 2">
    <name type="scientific">Violaceomyces palustris</name>
    <dbReference type="NCBI Taxonomy" id="1673888"/>
    <lineage>
        <taxon>Eukaryota</taxon>
        <taxon>Fungi</taxon>
        <taxon>Dikarya</taxon>
        <taxon>Basidiomycota</taxon>
        <taxon>Ustilaginomycotina</taxon>
        <taxon>Ustilaginomycetes</taxon>
        <taxon>Violaceomycetales</taxon>
        <taxon>Violaceomycetaceae</taxon>
        <taxon>Violaceomyces</taxon>
    </lineage>
</organism>
<reference evidence="1 2" key="1">
    <citation type="journal article" date="2018" name="Mol. Biol. Evol.">
        <title>Broad Genomic Sampling Reveals a Smut Pathogenic Ancestry of the Fungal Clade Ustilaginomycotina.</title>
        <authorList>
            <person name="Kijpornyongpan T."/>
            <person name="Mondo S.J."/>
            <person name="Barry K."/>
            <person name="Sandor L."/>
            <person name="Lee J."/>
            <person name="Lipzen A."/>
            <person name="Pangilinan J."/>
            <person name="LaButti K."/>
            <person name="Hainaut M."/>
            <person name="Henrissat B."/>
            <person name="Grigoriev I.V."/>
            <person name="Spatafora J.W."/>
            <person name="Aime M.C."/>
        </authorList>
    </citation>
    <scope>NUCLEOTIDE SEQUENCE [LARGE SCALE GENOMIC DNA]</scope>
    <source>
        <strain evidence="1 2">SA 807</strain>
    </source>
</reference>
<sequence length="526" mass="57827">MIPFPKARIMKLLPLLLVLFASFSVAQGQKFPIRKEAWDQLRRRQSQDGDEQINLSVKSALRQGESTWEKYQQTLKIAQRNAQKVGSTSVGSGTTSDPQPPGSSQAEISSSTDGGHSSNPPHSAAIPILPYQPNGNPLSWMARFEVGEIGSTRSVNLMLDTGSTDLVISKRSLPVTGKHSIKAHPTHVGFEVHYVSTVLNGIVYRSDLSIGGFYADKVYFGLSDTEIFSTEDSHSLPPPDGILGLGFLGIASFTLGETFFDKLYLANSLTSRQFSFDISLSSRERDSEFYLGGSNQERYDASTLKWVPVSTLGYYWSVNFNWVLPAGESQGSQGTGERSSGRRGGGRGGGGGGGKGHAKRKRGIPSEIRHMKRERAISDAPNEARLIKREKPSSSKKPSHLEAIIDTGTNLAIGSLELFQQVLAFDPSFEAFQISEEGERMTVLLKVPCNKDSFNPIVLDFGEKKFEWRPRIFYDPEGNHGKKLCFLGVLGKDVSGDVWILGDTFLESQYVIFDVDRNAVGFADKR</sequence>